<evidence type="ECO:0000256" key="1">
    <source>
        <dbReference type="SAM" id="Coils"/>
    </source>
</evidence>
<dbReference type="InterPro" id="IPR025346">
    <property type="entry name" value="DUF4250"/>
</dbReference>
<feature type="coiled-coil region" evidence="1">
    <location>
        <begin position="19"/>
        <end position="46"/>
    </location>
</feature>
<dbReference type="RefSeq" id="WP_269578324.1">
    <property type="nucleotide sequence ID" value="NZ_CP114588.1"/>
</dbReference>
<evidence type="ECO:0000313" key="3">
    <source>
        <dbReference type="Proteomes" id="UP001164748"/>
    </source>
</evidence>
<keyword evidence="1" id="KW-0175">Coiled coil</keyword>
<evidence type="ECO:0000313" key="2">
    <source>
        <dbReference type="EMBL" id="WBA07710.1"/>
    </source>
</evidence>
<name>A0AA47LQH9_9GAMM</name>
<dbReference type="EMBL" id="CP114588">
    <property type="protein sequence ID" value="WBA07710.1"/>
    <property type="molecule type" value="Genomic_DNA"/>
</dbReference>
<protein>
    <submittedName>
        <fullName evidence="2">DUF4250 domain-containing protein</fullName>
    </submittedName>
</protein>
<dbReference type="AlphaFoldDB" id="A0AA47LQH9"/>
<gene>
    <name evidence="2" type="ORF">N8M53_07495</name>
</gene>
<organism evidence="2 3">
    <name type="scientific">Salinivibrio kushneri</name>
    <dbReference type="NCBI Taxonomy" id="1908198"/>
    <lineage>
        <taxon>Bacteria</taxon>
        <taxon>Pseudomonadati</taxon>
        <taxon>Pseudomonadota</taxon>
        <taxon>Gammaproteobacteria</taxon>
        <taxon>Vibrionales</taxon>
        <taxon>Vibrionaceae</taxon>
        <taxon>Salinivibrio</taxon>
    </lineage>
</organism>
<reference evidence="2" key="1">
    <citation type="submission" date="2022-09" db="EMBL/GenBank/DDBJ databases">
        <authorList>
            <person name="Li Z.-J."/>
        </authorList>
    </citation>
    <scope>NUCLEOTIDE SEQUENCE</scope>
    <source>
        <strain evidence="2">TGB11</strain>
    </source>
</reference>
<dbReference type="Proteomes" id="UP001164748">
    <property type="component" value="Chromosome"/>
</dbReference>
<accession>A0AA47LQH9</accession>
<dbReference type="Pfam" id="PF14056">
    <property type="entry name" value="DUF4250"/>
    <property type="match status" value="1"/>
</dbReference>
<proteinExistence type="predicted"/>
<sequence>MDIHNISRLDGAIFYGIVNERLRLECDSLEALMAHLDLDHDQLQSKFDDIGCEYDPLTNQLRLK</sequence>